<dbReference type="Proteomes" id="UP001303760">
    <property type="component" value="Unassembled WGS sequence"/>
</dbReference>
<dbReference type="AlphaFoldDB" id="A0AAN7H6U0"/>
<reference evidence="1" key="2">
    <citation type="submission" date="2023-05" db="EMBL/GenBank/DDBJ databases">
        <authorList>
            <consortium name="Lawrence Berkeley National Laboratory"/>
            <person name="Steindorff A."/>
            <person name="Hensen N."/>
            <person name="Bonometti L."/>
            <person name="Westerberg I."/>
            <person name="Brannstrom I.O."/>
            <person name="Guillou S."/>
            <person name="Cros-Aarteil S."/>
            <person name="Calhoun S."/>
            <person name="Haridas S."/>
            <person name="Kuo A."/>
            <person name="Mondo S."/>
            <person name="Pangilinan J."/>
            <person name="Riley R."/>
            <person name="Labutti K."/>
            <person name="Andreopoulos B."/>
            <person name="Lipzen A."/>
            <person name="Chen C."/>
            <person name="Yanf M."/>
            <person name="Daum C."/>
            <person name="Ng V."/>
            <person name="Clum A."/>
            <person name="Ohm R."/>
            <person name="Martin F."/>
            <person name="Silar P."/>
            <person name="Natvig D."/>
            <person name="Lalanne C."/>
            <person name="Gautier V."/>
            <person name="Ament-Velasquez S.L."/>
            <person name="Kruys A."/>
            <person name="Hutchinson M.I."/>
            <person name="Powell A.J."/>
            <person name="Barry K."/>
            <person name="Miller A.N."/>
            <person name="Grigoriev I.V."/>
            <person name="Debuchy R."/>
            <person name="Gladieux P."/>
            <person name="Thoren M.H."/>
            <person name="Johannesson H."/>
        </authorList>
    </citation>
    <scope>NUCLEOTIDE SEQUENCE</scope>
    <source>
        <strain evidence="1">CBS 532.94</strain>
    </source>
</reference>
<reference evidence="1" key="1">
    <citation type="journal article" date="2023" name="Mol. Phylogenet. Evol.">
        <title>Genome-scale phylogeny and comparative genomics of the fungal order Sordariales.</title>
        <authorList>
            <person name="Hensen N."/>
            <person name="Bonometti L."/>
            <person name="Westerberg I."/>
            <person name="Brannstrom I.O."/>
            <person name="Guillou S."/>
            <person name="Cros-Aarteil S."/>
            <person name="Calhoun S."/>
            <person name="Haridas S."/>
            <person name="Kuo A."/>
            <person name="Mondo S."/>
            <person name="Pangilinan J."/>
            <person name="Riley R."/>
            <person name="LaButti K."/>
            <person name="Andreopoulos B."/>
            <person name="Lipzen A."/>
            <person name="Chen C."/>
            <person name="Yan M."/>
            <person name="Daum C."/>
            <person name="Ng V."/>
            <person name="Clum A."/>
            <person name="Steindorff A."/>
            <person name="Ohm R.A."/>
            <person name="Martin F."/>
            <person name="Silar P."/>
            <person name="Natvig D.O."/>
            <person name="Lalanne C."/>
            <person name="Gautier V."/>
            <person name="Ament-Velasquez S.L."/>
            <person name="Kruys A."/>
            <person name="Hutchinson M.I."/>
            <person name="Powell A.J."/>
            <person name="Barry K."/>
            <person name="Miller A.N."/>
            <person name="Grigoriev I.V."/>
            <person name="Debuchy R."/>
            <person name="Gladieux P."/>
            <person name="Hiltunen Thoren M."/>
            <person name="Johannesson H."/>
        </authorList>
    </citation>
    <scope>NUCLEOTIDE SEQUENCE</scope>
    <source>
        <strain evidence="1">CBS 532.94</strain>
    </source>
</reference>
<sequence>MPSYAALGASGSTGRSLVRVLLQRPENQINAYCRPRAKLYRVCNEAEGSNWVCVFEGPLSDVSLADCLRGTRATFLADGAGTRLTKIILLSSASLQPAFRGDVPAFVHWTLDRAAEKFLRAQEGWLRLVFVKPGSLVHDVQRGHETPLSFLNLAAGMVEMRSVSVLPTAHNVTFP</sequence>
<keyword evidence="2" id="KW-1185">Reference proteome</keyword>
<comment type="caution">
    <text evidence="1">The sequence shown here is derived from an EMBL/GenBank/DDBJ whole genome shotgun (WGS) entry which is preliminary data.</text>
</comment>
<dbReference type="InterPro" id="IPR036291">
    <property type="entry name" value="NAD(P)-bd_dom_sf"/>
</dbReference>
<proteinExistence type="predicted"/>
<evidence type="ECO:0008006" key="3">
    <source>
        <dbReference type="Google" id="ProtNLM"/>
    </source>
</evidence>
<dbReference type="SUPFAM" id="SSF51735">
    <property type="entry name" value="NAD(P)-binding Rossmann-fold domains"/>
    <property type="match status" value="1"/>
</dbReference>
<dbReference type="Gene3D" id="3.40.50.720">
    <property type="entry name" value="NAD(P)-binding Rossmann-like Domain"/>
    <property type="match status" value="1"/>
</dbReference>
<organism evidence="1 2">
    <name type="scientific">Achaetomium macrosporum</name>
    <dbReference type="NCBI Taxonomy" id="79813"/>
    <lineage>
        <taxon>Eukaryota</taxon>
        <taxon>Fungi</taxon>
        <taxon>Dikarya</taxon>
        <taxon>Ascomycota</taxon>
        <taxon>Pezizomycotina</taxon>
        <taxon>Sordariomycetes</taxon>
        <taxon>Sordariomycetidae</taxon>
        <taxon>Sordariales</taxon>
        <taxon>Chaetomiaceae</taxon>
        <taxon>Achaetomium</taxon>
    </lineage>
</organism>
<name>A0AAN7H6U0_9PEZI</name>
<evidence type="ECO:0000313" key="1">
    <source>
        <dbReference type="EMBL" id="KAK4233372.1"/>
    </source>
</evidence>
<evidence type="ECO:0000313" key="2">
    <source>
        <dbReference type="Proteomes" id="UP001303760"/>
    </source>
</evidence>
<accession>A0AAN7H6U0</accession>
<protein>
    <recommendedName>
        <fullName evidence="3">NAD(P)-binding domain-containing protein</fullName>
    </recommendedName>
</protein>
<gene>
    <name evidence="1" type="ORF">C8A03DRAFT_48063</name>
</gene>
<dbReference type="EMBL" id="MU860574">
    <property type="protein sequence ID" value="KAK4233372.1"/>
    <property type="molecule type" value="Genomic_DNA"/>
</dbReference>